<organism evidence="6 7">
    <name type="scientific">Alkalimarinus alittae</name>
    <dbReference type="NCBI Taxonomy" id="2961619"/>
    <lineage>
        <taxon>Bacteria</taxon>
        <taxon>Pseudomonadati</taxon>
        <taxon>Pseudomonadota</taxon>
        <taxon>Gammaproteobacteria</taxon>
        <taxon>Alteromonadales</taxon>
        <taxon>Alteromonadaceae</taxon>
        <taxon>Alkalimarinus</taxon>
    </lineage>
</organism>
<dbReference type="InterPro" id="IPR036320">
    <property type="entry name" value="Glycosyl_Trfase_fam3_N_dom_sf"/>
</dbReference>
<dbReference type="Pfam" id="PF00591">
    <property type="entry name" value="Glycos_transf_3"/>
    <property type="match status" value="1"/>
</dbReference>
<protein>
    <recommendedName>
        <fullName evidence="4">Putative thymidine phosphorylase</fullName>
        <ecNumber evidence="4">2.4.2.4</ecNumber>
    </recommendedName>
    <alternativeName>
        <fullName evidence="4">TdRPase</fullName>
    </alternativeName>
</protein>
<gene>
    <name evidence="6" type="ORF">NKI27_10460</name>
</gene>
<dbReference type="InterPro" id="IPR013102">
    <property type="entry name" value="PYNP_C"/>
</dbReference>
<evidence type="ECO:0000256" key="1">
    <source>
        <dbReference type="ARBA" id="ARBA00022676"/>
    </source>
</evidence>
<dbReference type="InterPro" id="IPR035902">
    <property type="entry name" value="Nuc_phospho_transferase"/>
</dbReference>
<dbReference type="EC" id="2.4.2.4" evidence="4"/>
<dbReference type="InterPro" id="IPR000312">
    <property type="entry name" value="Glycosyl_Trfase_fam3"/>
</dbReference>
<name>A0ABY6MXF2_9ALTE</name>
<evidence type="ECO:0000256" key="2">
    <source>
        <dbReference type="ARBA" id="ARBA00022679"/>
    </source>
</evidence>
<evidence type="ECO:0000313" key="6">
    <source>
        <dbReference type="EMBL" id="UZE94512.1"/>
    </source>
</evidence>
<evidence type="ECO:0000256" key="4">
    <source>
        <dbReference type="HAMAP-Rule" id="MF_00703"/>
    </source>
</evidence>
<dbReference type="PANTHER" id="PTHR10515:SF0">
    <property type="entry name" value="THYMIDINE PHOSPHORYLASE"/>
    <property type="match status" value="1"/>
</dbReference>
<dbReference type="NCBIfam" id="TIGR02645">
    <property type="entry name" value="ARCH_P_rylase"/>
    <property type="match status" value="1"/>
</dbReference>
<dbReference type="InterPro" id="IPR017872">
    <property type="entry name" value="Pyrmidine_PPase_CS"/>
</dbReference>
<evidence type="ECO:0000259" key="5">
    <source>
        <dbReference type="SMART" id="SM00941"/>
    </source>
</evidence>
<dbReference type="InterPro" id="IPR017459">
    <property type="entry name" value="Glycosyl_Trfase_fam3_N_dom"/>
</dbReference>
<dbReference type="Pfam" id="PF02885">
    <property type="entry name" value="Glycos_trans_3N"/>
    <property type="match status" value="1"/>
</dbReference>
<keyword evidence="2 4" id="KW-0808">Transferase</keyword>
<reference evidence="6" key="1">
    <citation type="submission" date="2022-06" db="EMBL/GenBank/DDBJ databases">
        <title>Alkalimarinus sp. nov., isolated from gut of a Alitta virens.</title>
        <authorList>
            <person name="Yang A.I."/>
            <person name="Shin N.-R."/>
        </authorList>
    </citation>
    <scope>NUCLEOTIDE SEQUENCE</scope>
    <source>
        <strain evidence="6">A2M4</strain>
    </source>
</reference>
<comment type="similarity">
    <text evidence="4">Belongs to the thymidine/pyrimidine-nucleoside phosphorylase family. Type 2 subfamily.</text>
</comment>
<keyword evidence="1 4" id="KW-0328">Glycosyltransferase</keyword>
<dbReference type="Gene3D" id="3.90.1170.30">
    <property type="entry name" value="Pyrimidine nucleoside phosphorylase-like, C-terminal domain"/>
    <property type="match status" value="1"/>
</dbReference>
<comment type="catalytic activity">
    <reaction evidence="3 4">
        <text>thymidine + phosphate = 2-deoxy-alpha-D-ribose 1-phosphate + thymine</text>
        <dbReference type="Rhea" id="RHEA:16037"/>
        <dbReference type="ChEBI" id="CHEBI:17748"/>
        <dbReference type="ChEBI" id="CHEBI:17821"/>
        <dbReference type="ChEBI" id="CHEBI:43474"/>
        <dbReference type="ChEBI" id="CHEBI:57259"/>
        <dbReference type="EC" id="2.4.2.4"/>
    </reaction>
</comment>
<dbReference type="RefSeq" id="WP_265046004.1">
    <property type="nucleotide sequence ID" value="NZ_CP100390.1"/>
</dbReference>
<dbReference type="NCBIfam" id="NF003338">
    <property type="entry name" value="PRK04350.1"/>
    <property type="match status" value="1"/>
</dbReference>
<dbReference type="Gene3D" id="3.40.1030.10">
    <property type="entry name" value="Nucleoside phosphorylase/phosphoribosyltransferase catalytic domain"/>
    <property type="match status" value="1"/>
</dbReference>
<dbReference type="SUPFAM" id="SSF52418">
    <property type="entry name" value="Nucleoside phosphorylase/phosphoribosyltransferase catalytic domain"/>
    <property type="match status" value="1"/>
</dbReference>
<accession>A0ABY6MXF2</accession>
<dbReference type="InterPro" id="IPR028579">
    <property type="entry name" value="Thym_Pase_Put"/>
</dbReference>
<dbReference type="InterPro" id="IPR000053">
    <property type="entry name" value="Thymidine/pyrmidine_PPase"/>
</dbReference>
<dbReference type="Gene3D" id="1.20.970.50">
    <property type="match status" value="1"/>
</dbReference>
<sequence length="503" mass="53779">MSSMNITHTLMAKSMGVNSHHELVAFMRSDCHVCRSEGFEALASIQLGHGEHTIIAKLYVVDIDQLDADTVGLSHAAFAKLKLKGGESVKVTHAPVVNSLSSLRAKIFNQPFSEIDLIEIVGDIAKGHYNDIEISSFVTACGGDRLSIDEITWLTNAMVKVGEQLDWGTTPVLDKHCVGGLPGNRTTPIVVSIVAANGLLIPKTSSRAITSPAGTADTMEILTRVDLDLCRLRQVVKSTGASLAWGGSVKLSPVDDVLIRVEKVLDLDSEGQLIASVLSKKIAAGSTHVLIDIPTGASAKVRTVDAAENLSRQLIEVGKRLNLKVETIITDGNEPVGQGIGAGLEARDVLKVLKGEGDAPENLKERALTLAGLLLEMGNKADKGQGKILATNTLDTGKAWQKFMEICLSQGGLKQLDNTAHTYSFEAQYKGVIKQVDNRKLARLAKLAGAPASSVAGVDWKVRLGQTVEKGQSILDIHAETKGELNYAYEYLVANEDIVIIGE</sequence>
<dbReference type="InterPro" id="IPR013466">
    <property type="entry name" value="Thymidine/AMP_Pase"/>
</dbReference>
<keyword evidence="7" id="KW-1185">Reference proteome</keyword>
<dbReference type="SUPFAM" id="SSF47648">
    <property type="entry name" value="Nucleoside phosphorylase/phosphoribosyltransferase N-terminal domain"/>
    <property type="match status" value="1"/>
</dbReference>
<dbReference type="InterPro" id="IPR036566">
    <property type="entry name" value="PYNP-like_C_sf"/>
</dbReference>
<evidence type="ECO:0000256" key="3">
    <source>
        <dbReference type="ARBA" id="ARBA00048550"/>
    </source>
</evidence>
<proteinExistence type="inferred from homology"/>
<feature type="domain" description="Pyrimidine nucleoside phosphorylase C-terminal" evidence="5">
    <location>
        <begin position="432"/>
        <end position="499"/>
    </location>
</feature>
<dbReference type="Proteomes" id="UP001163739">
    <property type="component" value="Chromosome"/>
</dbReference>
<dbReference type="SMART" id="SM00941">
    <property type="entry name" value="PYNP_C"/>
    <property type="match status" value="1"/>
</dbReference>
<dbReference type="EMBL" id="CP100390">
    <property type="protein sequence ID" value="UZE94512.1"/>
    <property type="molecule type" value="Genomic_DNA"/>
</dbReference>
<dbReference type="PANTHER" id="PTHR10515">
    <property type="entry name" value="THYMIDINE PHOSPHORYLASE"/>
    <property type="match status" value="1"/>
</dbReference>
<dbReference type="PROSITE" id="PS00647">
    <property type="entry name" value="THYMID_PHOSPHORYLASE"/>
    <property type="match status" value="1"/>
</dbReference>
<dbReference type="HAMAP" id="MF_00703">
    <property type="entry name" value="Thymid_phosp_2"/>
    <property type="match status" value="1"/>
</dbReference>
<evidence type="ECO:0000313" key="7">
    <source>
        <dbReference type="Proteomes" id="UP001163739"/>
    </source>
</evidence>
<dbReference type="SUPFAM" id="SSF54680">
    <property type="entry name" value="Pyrimidine nucleoside phosphorylase C-terminal domain"/>
    <property type="match status" value="1"/>
</dbReference>